<organism evidence="1 2">
    <name type="scientific">Dreissena polymorpha</name>
    <name type="common">Zebra mussel</name>
    <name type="synonym">Mytilus polymorpha</name>
    <dbReference type="NCBI Taxonomy" id="45954"/>
    <lineage>
        <taxon>Eukaryota</taxon>
        <taxon>Metazoa</taxon>
        <taxon>Spiralia</taxon>
        <taxon>Lophotrochozoa</taxon>
        <taxon>Mollusca</taxon>
        <taxon>Bivalvia</taxon>
        <taxon>Autobranchia</taxon>
        <taxon>Heteroconchia</taxon>
        <taxon>Euheterodonta</taxon>
        <taxon>Imparidentia</taxon>
        <taxon>Neoheterodontei</taxon>
        <taxon>Myida</taxon>
        <taxon>Dreissenoidea</taxon>
        <taxon>Dreissenidae</taxon>
        <taxon>Dreissena</taxon>
    </lineage>
</organism>
<evidence type="ECO:0000313" key="2">
    <source>
        <dbReference type="Proteomes" id="UP000828390"/>
    </source>
</evidence>
<protein>
    <submittedName>
        <fullName evidence="1">Uncharacterized protein</fullName>
    </submittedName>
</protein>
<dbReference type="AlphaFoldDB" id="A0A9D4KT14"/>
<reference evidence="1" key="2">
    <citation type="submission" date="2020-11" db="EMBL/GenBank/DDBJ databases">
        <authorList>
            <person name="McCartney M.A."/>
            <person name="Auch B."/>
            <person name="Kono T."/>
            <person name="Mallez S."/>
            <person name="Becker A."/>
            <person name="Gohl D.M."/>
            <person name="Silverstein K.A.T."/>
            <person name="Koren S."/>
            <person name="Bechman K.B."/>
            <person name="Herman A."/>
            <person name="Abrahante J.E."/>
            <person name="Garbe J."/>
        </authorList>
    </citation>
    <scope>NUCLEOTIDE SEQUENCE</scope>
    <source>
        <strain evidence="1">Duluth1</strain>
        <tissue evidence="1">Whole animal</tissue>
    </source>
</reference>
<dbReference type="EMBL" id="JAIWYP010000003">
    <property type="protein sequence ID" value="KAH3845074.1"/>
    <property type="molecule type" value="Genomic_DNA"/>
</dbReference>
<gene>
    <name evidence="1" type="ORF">DPMN_087344</name>
</gene>
<accession>A0A9D4KT14</accession>
<dbReference type="Proteomes" id="UP000828390">
    <property type="component" value="Unassembled WGS sequence"/>
</dbReference>
<name>A0A9D4KT14_DREPO</name>
<sequence length="69" mass="8096">MPYHVWWKQCPVDLVGQDVHHTILVYTLLYQLICILNRKHKLQQATEVLALTSMQYLWTSCMSKAMGSM</sequence>
<evidence type="ECO:0000313" key="1">
    <source>
        <dbReference type="EMBL" id="KAH3845074.1"/>
    </source>
</evidence>
<reference evidence="1" key="1">
    <citation type="journal article" date="2019" name="bioRxiv">
        <title>The Genome of the Zebra Mussel, Dreissena polymorpha: A Resource for Invasive Species Research.</title>
        <authorList>
            <person name="McCartney M.A."/>
            <person name="Auch B."/>
            <person name="Kono T."/>
            <person name="Mallez S."/>
            <person name="Zhang Y."/>
            <person name="Obille A."/>
            <person name="Becker A."/>
            <person name="Abrahante J.E."/>
            <person name="Garbe J."/>
            <person name="Badalamenti J.P."/>
            <person name="Herman A."/>
            <person name="Mangelson H."/>
            <person name="Liachko I."/>
            <person name="Sullivan S."/>
            <person name="Sone E.D."/>
            <person name="Koren S."/>
            <person name="Silverstein K.A.T."/>
            <person name="Beckman K.B."/>
            <person name="Gohl D.M."/>
        </authorList>
    </citation>
    <scope>NUCLEOTIDE SEQUENCE</scope>
    <source>
        <strain evidence="1">Duluth1</strain>
        <tissue evidence="1">Whole animal</tissue>
    </source>
</reference>
<keyword evidence="2" id="KW-1185">Reference proteome</keyword>
<proteinExistence type="predicted"/>
<comment type="caution">
    <text evidence="1">The sequence shown here is derived from an EMBL/GenBank/DDBJ whole genome shotgun (WGS) entry which is preliminary data.</text>
</comment>